<reference evidence="1 2" key="1">
    <citation type="submission" date="2013-09" db="EMBL/GenBank/DDBJ databases">
        <title>Corchorus capsularis genome sequencing.</title>
        <authorList>
            <person name="Alam M."/>
            <person name="Haque M.S."/>
            <person name="Islam M.S."/>
            <person name="Emdad E.M."/>
            <person name="Islam M.M."/>
            <person name="Ahmed B."/>
            <person name="Halim A."/>
            <person name="Hossen Q.M.M."/>
            <person name="Hossain M.Z."/>
            <person name="Ahmed R."/>
            <person name="Khan M.M."/>
            <person name="Islam R."/>
            <person name="Rashid M.M."/>
            <person name="Khan S.A."/>
            <person name="Rahman M.S."/>
            <person name="Alam M."/>
        </authorList>
    </citation>
    <scope>NUCLEOTIDE SEQUENCE [LARGE SCALE GENOMIC DNA]</scope>
    <source>
        <strain evidence="2">cv. CVL-1</strain>
        <tissue evidence="1">Whole seedling</tissue>
    </source>
</reference>
<evidence type="ECO:0000313" key="2">
    <source>
        <dbReference type="Proteomes" id="UP000188268"/>
    </source>
</evidence>
<dbReference type="Gramene" id="OMO52155">
    <property type="protein sequence ID" value="OMO52155"/>
    <property type="gene ID" value="CCACVL1_29337"/>
</dbReference>
<protein>
    <submittedName>
        <fullName evidence="1">Uncharacterized protein</fullName>
    </submittedName>
</protein>
<dbReference type="AlphaFoldDB" id="A0A1R3G260"/>
<feature type="non-terminal residue" evidence="1">
    <location>
        <position position="47"/>
    </location>
</feature>
<organism evidence="1 2">
    <name type="scientific">Corchorus capsularis</name>
    <name type="common">Jute</name>
    <dbReference type="NCBI Taxonomy" id="210143"/>
    <lineage>
        <taxon>Eukaryota</taxon>
        <taxon>Viridiplantae</taxon>
        <taxon>Streptophyta</taxon>
        <taxon>Embryophyta</taxon>
        <taxon>Tracheophyta</taxon>
        <taxon>Spermatophyta</taxon>
        <taxon>Magnoliopsida</taxon>
        <taxon>eudicotyledons</taxon>
        <taxon>Gunneridae</taxon>
        <taxon>Pentapetalae</taxon>
        <taxon>rosids</taxon>
        <taxon>malvids</taxon>
        <taxon>Malvales</taxon>
        <taxon>Malvaceae</taxon>
        <taxon>Grewioideae</taxon>
        <taxon>Apeibeae</taxon>
        <taxon>Corchorus</taxon>
    </lineage>
</organism>
<keyword evidence="2" id="KW-1185">Reference proteome</keyword>
<accession>A0A1R3G260</accession>
<evidence type="ECO:0000313" key="1">
    <source>
        <dbReference type="EMBL" id="OMO52155.1"/>
    </source>
</evidence>
<name>A0A1R3G260_COCAP</name>
<dbReference type="EMBL" id="AWWV01015566">
    <property type="protein sequence ID" value="OMO52155.1"/>
    <property type="molecule type" value="Genomic_DNA"/>
</dbReference>
<sequence length="47" mass="5463">MKPMNPRILNFQRSHVTFGLYGGYGARRAQNYRGSYDWDRGYGYGKG</sequence>
<comment type="caution">
    <text evidence="1">The sequence shown here is derived from an EMBL/GenBank/DDBJ whole genome shotgun (WGS) entry which is preliminary data.</text>
</comment>
<dbReference type="Proteomes" id="UP000188268">
    <property type="component" value="Unassembled WGS sequence"/>
</dbReference>
<gene>
    <name evidence="1" type="ORF">CCACVL1_29337</name>
</gene>
<proteinExistence type="predicted"/>